<feature type="domain" description="N-acetyltransferase" evidence="1">
    <location>
        <begin position="13"/>
        <end position="179"/>
    </location>
</feature>
<dbReference type="GO" id="GO:0005840">
    <property type="term" value="C:ribosome"/>
    <property type="evidence" value="ECO:0007669"/>
    <property type="project" value="UniProtKB-KW"/>
</dbReference>
<dbReference type="GO" id="GO:0016747">
    <property type="term" value="F:acyltransferase activity, transferring groups other than amino-acyl groups"/>
    <property type="evidence" value="ECO:0007669"/>
    <property type="project" value="InterPro"/>
</dbReference>
<name>A0A0C5VPM6_9GAMM</name>
<dbReference type="AlphaFoldDB" id="A0A0C5VPM6"/>
<dbReference type="RefSeq" id="WP_044618579.1">
    <property type="nucleotide sequence ID" value="NZ_CP007142.1"/>
</dbReference>
<dbReference type="PROSITE" id="PS51186">
    <property type="entry name" value="GNAT"/>
    <property type="match status" value="1"/>
</dbReference>
<keyword evidence="2" id="KW-0687">Ribonucleoprotein</keyword>
<dbReference type="Proteomes" id="UP000032266">
    <property type="component" value="Chromosome"/>
</dbReference>
<dbReference type="Gene3D" id="3.40.630.30">
    <property type="match status" value="1"/>
</dbReference>
<evidence type="ECO:0000313" key="3">
    <source>
        <dbReference type="Proteomes" id="UP000032266"/>
    </source>
</evidence>
<keyword evidence="2" id="KW-0808">Transferase</keyword>
<keyword evidence="2" id="KW-0689">Ribosomal protein</keyword>
<dbReference type="PANTHER" id="PTHR43792:SF1">
    <property type="entry name" value="N-ACETYLTRANSFERASE DOMAIN-CONTAINING PROTEIN"/>
    <property type="match status" value="1"/>
</dbReference>
<sequence length="188" mass="21334">MPNYIPVLETERLILRGFDERDVDTFAEMNADPRFTRFIGDGRPLNRTESWRLMATLIGHWQLRGFGIWAVELKATGELIGRTGLFYPEGWPGIELAWAFHPDAWGQGYATESALAARDWAFKIAGLGHLVSIIQPNNERSKRVAQRIGERYSHRDIINGIPVVIFSVNQHELEREPLTLTHAVAKSA</sequence>
<protein>
    <submittedName>
        <fullName evidence="2">Acetyltransferase, including N-acetylase of ribosomal protein</fullName>
    </submittedName>
</protein>
<dbReference type="STRING" id="1445510.YC6258_04565"/>
<keyword evidence="3" id="KW-1185">Reference proteome</keyword>
<organism evidence="2 3">
    <name type="scientific">Gynuella sunshinyii YC6258</name>
    <dbReference type="NCBI Taxonomy" id="1445510"/>
    <lineage>
        <taxon>Bacteria</taxon>
        <taxon>Pseudomonadati</taxon>
        <taxon>Pseudomonadota</taxon>
        <taxon>Gammaproteobacteria</taxon>
        <taxon>Oceanospirillales</taxon>
        <taxon>Saccharospirillaceae</taxon>
        <taxon>Gynuella</taxon>
    </lineage>
</organism>
<gene>
    <name evidence="2" type="ORF">YC6258_04565</name>
</gene>
<accession>A0A0C5VPM6</accession>
<dbReference type="SUPFAM" id="SSF55729">
    <property type="entry name" value="Acyl-CoA N-acyltransferases (Nat)"/>
    <property type="match status" value="1"/>
</dbReference>
<dbReference type="PANTHER" id="PTHR43792">
    <property type="entry name" value="GNAT FAMILY, PUTATIVE (AFU_ORTHOLOGUE AFUA_3G00765)-RELATED-RELATED"/>
    <property type="match status" value="1"/>
</dbReference>
<reference evidence="2 3" key="1">
    <citation type="submission" date="2014-01" db="EMBL/GenBank/DDBJ databases">
        <title>Full genme sequencing of cellulolytic bacterium Gynuella sunshinyii YC6258T gen. nov., sp. nov.</title>
        <authorList>
            <person name="Khan H."/>
            <person name="Chung E.J."/>
            <person name="Chung Y.R."/>
        </authorList>
    </citation>
    <scope>NUCLEOTIDE SEQUENCE [LARGE SCALE GENOMIC DNA]</scope>
    <source>
        <strain evidence="2 3">YC6258</strain>
    </source>
</reference>
<evidence type="ECO:0000259" key="1">
    <source>
        <dbReference type="PROSITE" id="PS51186"/>
    </source>
</evidence>
<dbReference type="EMBL" id="CP007142">
    <property type="protein sequence ID" value="AJQ96597.1"/>
    <property type="molecule type" value="Genomic_DNA"/>
</dbReference>
<dbReference type="InterPro" id="IPR000182">
    <property type="entry name" value="GNAT_dom"/>
</dbReference>
<proteinExistence type="predicted"/>
<dbReference type="Pfam" id="PF13302">
    <property type="entry name" value="Acetyltransf_3"/>
    <property type="match status" value="1"/>
</dbReference>
<evidence type="ECO:0000313" key="2">
    <source>
        <dbReference type="EMBL" id="AJQ96597.1"/>
    </source>
</evidence>
<dbReference type="InterPro" id="IPR016181">
    <property type="entry name" value="Acyl_CoA_acyltransferase"/>
</dbReference>
<dbReference type="InterPro" id="IPR051531">
    <property type="entry name" value="N-acetyltransferase"/>
</dbReference>
<dbReference type="HOGENOM" id="CLU_013985_3_1_6"/>
<dbReference type="KEGG" id="gsn:YC6258_04565"/>
<dbReference type="OrthoDB" id="9801656at2"/>